<proteinExistence type="predicted"/>
<dbReference type="PATRIC" id="fig|388467.6.peg.3380"/>
<dbReference type="RefSeq" id="WP_423213196.1">
    <property type="nucleotide sequence ID" value="NZ_CM002803.1"/>
</dbReference>
<dbReference type="HOGENOM" id="CLU_3083062_0_0_3"/>
<accession>A0A073CJX0</accession>
<evidence type="ECO:0000313" key="1">
    <source>
        <dbReference type="EMBL" id="KEI68207.1"/>
    </source>
</evidence>
<dbReference type="EMBL" id="CM002803">
    <property type="protein sequence ID" value="KEI68207.1"/>
    <property type="molecule type" value="Genomic_DNA"/>
</dbReference>
<reference evidence="1 2" key="1">
    <citation type="journal article" date="2014" name="Appl. Environ. Microbiol.">
        <title>Elucidation of insertion elements encoded on plasmids and in vitro construction of shuttle vectors from the toxic cyanobacterium Planktothrix.</title>
        <authorList>
            <person name="Christiansen G."/>
            <person name="Goesmann A."/>
            <person name="Kurmayer R."/>
        </authorList>
    </citation>
    <scope>NUCLEOTIDE SEQUENCE [LARGE SCALE GENOMIC DNA]</scope>
    <source>
        <strain evidence="1 2">NIVA-CYA 126/8</strain>
    </source>
</reference>
<keyword evidence="2" id="KW-1185">Reference proteome</keyword>
<evidence type="ECO:0000313" key="2">
    <source>
        <dbReference type="Proteomes" id="UP000027395"/>
    </source>
</evidence>
<dbReference type="InterPro" id="IPR007805">
    <property type="entry name" value="GvpK"/>
</dbReference>
<dbReference type="Proteomes" id="UP000027395">
    <property type="component" value="Chromosome"/>
</dbReference>
<organism evidence="1 2">
    <name type="scientific">Planktothrix agardhii (strain NIVA-CYA 126/8)</name>
    <dbReference type="NCBI Taxonomy" id="388467"/>
    <lineage>
        <taxon>Bacteria</taxon>
        <taxon>Bacillati</taxon>
        <taxon>Cyanobacteriota</taxon>
        <taxon>Cyanophyceae</taxon>
        <taxon>Oscillatoriophycideae</taxon>
        <taxon>Oscillatoriales</taxon>
        <taxon>Microcoleaceae</taxon>
        <taxon>Planktothrix</taxon>
    </lineage>
</organism>
<dbReference type="Pfam" id="PF05121">
    <property type="entry name" value="GvpK"/>
    <property type="match status" value="1"/>
</dbReference>
<gene>
    <name evidence="1" type="ORF">A19Y_3435</name>
</gene>
<protein>
    <submittedName>
        <fullName evidence="1">Uncharacterized protein</fullName>
    </submittedName>
</protein>
<name>A0A073CJX0_PLAA1</name>
<dbReference type="STRING" id="388467.A19Y_3435"/>
<dbReference type="GO" id="GO:0031412">
    <property type="term" value="P:gas vesicle organization"/>
    <property type="evidence" value="ECO:0007669"/>
    <property type="project" value="InterPro"/>
</dbReference>
<dbReference type="AlphaFoldDB" id="A0A073CJX0"/>
<sequence>MSSSEPSIETIITPKSSRKDAGLAPLVLTLVELIRQLMEAQVIRRMEGNTPQ</sequence>